<accession>A0A3N3ZR42</accession>
<dbReference type="PIRSF" id="PIRSF006404">
    <property type="entry name" value="UCP006404_Pept_M50_CBS"/>
    <property type="match status" value="1"/>
</dbReference>
<evidence type="ECO:0000256" key="7">
    <source>
        <dbReference type="ARBA" id="ARBA00022737"/>
    </source>
</evidence>
<protein>
    <recommendedName>
        <fullName evidence="14">Zinc metalloprotease</fullName>
    </recommendedName>
</protein>
<keyword evidence="9 14" id="KW-0862">Zinc</keyword>
<evidence type="ECO:0000313" key="18">
    <source>
        <dbReference type="EMBL" id="ROZ63735.1"/>
    </source>
</evidence>
<comment type="cofactor">
    <cofactor evidence="14 16">
        <name>Zn(2+)</name>
        <dbReference type="ChEBI" id="CHEBI:29105"/>
    </cofactor>
    <text evidence="14 16">Binds 1 zinc ion per subunit.</text>
</comment>
<comment type="subcellular location">
    <subcellularLocation>
        <location evidence="1 14">Cell membrane</location>
        <topology evidence="1 14">Multi-pass membrane protein</topology>
    </subcellularLocation>
</comment>
<feature type="domain" description="Peptidase M50" evidence="17">
    <location>
        <begin position="70"/>
        <end position="143"/>
    </location>
</feature>
<keyword evidence="4 14" id="KW-0645">Protease</keyword>
<keyword evidence="12" id="KW-0129">CBS domain</keyword>
<evidence type="ECO:0000256" key="16">
    <source>
        <dbReference type="PIRSR" id="PIRSR006404-2"/>
    </source>
</evidence>
<keyword evidence="13 14" id="KW-0472">Membrane</keyword>
<dbReference type="GO" id="GO:0005886">
    <property type="term" value="C:plasma membrane"/>
    <property type="evidence" value="ECO:0007669"/>
    <property type="project" value="UniProtKB-SubCell"/>
</dbReference>
<dbReference type="PANTHER" id="PTHR39188:SF3">
    <property type="entry name" value="STAGE IV SPORULATION PROTEIN FB"/>
    <property type="match status" value="1"/>
</dbReference>
<keyword evidence="19" id="KW-1185">Reference proteome</keyword>
<keyword evidence="6 14" id="KW-0479">Metal-binding</keyword>
<sequence length="401" mass="41605">MTPAGPLPREDDPAAPRTGSLRLGRLGGFPVFLDRSWFLIVIVVVLLYTPVLRRTVPQIGAWAYVLAGVFCLLLAVSVLLHELAHAWAARAFGWLVSHIVLSLMGGHTSFGTTQQSWGASFVVSVLGPVANLVIGFGGWLALGLLPMQGLSTVAEVGIVLIEMTSWANLFVGVFNLIPGLPLDGGRALEAVAWGLTGRQHVGTTVAAWAGRLIALAIVVAVALTGLWQSLPVVVLAVMLAWMLFSGASAGLRRSRAAQAMEGVRAGQLMEPAIAVPGTTSLDKVEALLRESFDNRAGTAVPLGPVAVVALDHAGLPTGVATPAQVTSVPPAERAGAVLSTITDPLPRSASIRPGLSGIHLLEVTAGAHLSTFVVVDDDGTPLGVLRAARLNDVLRGAGLIP</sequence>
<dbReference type="EMBL" id="RKMF01000005">
    <property type="protein sequence ID" value="ROZ63735.1"/>
    <property type="molecule type" value="Genomic_DNA"/>
</dbReference>
<dbReference type="GO" id="GO:0006508">
    <property type="term" value="P:proteolysis"/>
    <property type="evidence" value="ECO:0007669"/>
    <property type="project" value="UniProtKB-KW"/>
</dbReference>
<gene>
    <name evidence="18" type="ORF">EDL96_05110</name>
</gene>
<dbReference type="RefSeq" id="WP_123824730.1">
    <property type="nucleotide sequence ID" value="NZ_RKMF01000005.1"/>
</dbReference>
<evidence type="ECO:0000256" key="14">
    <source>
        <dbReference type="PIRNR" id="PIRNR006404"/>
    </source>
</evidence>
<dbReference type="GO" id="GO:0046872">
    <property type="term" value="F:metal ion binding"/>
    <property type="evidence" value="ECO:0007669"/>
    <property type="project" value="UniProtKB-UniRule"/>
</dbReference>
<dbReference type="CDD" id="cd06164">
    <property type="entry name" value="S2P-M50_SpoIVFB_CBS"/>
    <property type="match status" value="1"/>
</dbReference>
<dbReference type="OrthoDB" id="9781963at2"/>
<keyword evidence="5 14" id="KW-0812">Transmembrane</keyword>
<feature type="transmembrane region" description="Helical" evidence="14">
    <location>
        <begin position="87"/>
        <end position="105"/>
    </location>
</feature>
<proteinExistence type="inferred from homology"/>
<dbReference type="AlphaFoldDB" id="A0A3N3ZR42"/>
<keyword evidence="7" id="KW-0677">Repeat</keyword>
<evidence type="ECO:0000313" key="19">
    <source>
        <dbReference type="Proteomes" id="UP000270616"/>
    </source>
</evidence>
<evidence type="ECO:0000256" key="1">
    <source>
        <dbReference type="ARBA" id="ARBA00004651"/>
    </source>
</evidence>
<evidence type="ECO:0000256" key="15">
    <source>
        <dbReference type="PIRSR" id="PIRSR006404-1"/>
    </source>
</evidence>
<dbReference type="InterPro" id="IPR008915">
    <property type="entry name" value="Peptidase_M50"/>
</dbReference>
<keyword evidence="10 14" id="KW-1133">Transmembrane helix</keyword>
<feature type="transmembrane region" description="Helical" evidence="14">
    <location>
        <begin position="29"/>
        <end position="49"/>
    </location>
</feature>
<keyword evidence="3 14" id="KW-1003">Cell membrane</keyword>
<evidence type="ECO:0000256" key="13">
    <source>
        <dbReference type="ARBA" id="ARBA00023136"/>
    </source>
</evidence>
<feature type="binding site" evidence="16">
    <location>
        <position position="81"/>
    </location>
    <ligand>
        <name>Zn(2+)</name>
        <dbReference type="ChEBI" id="CHEBI:29105"/>
        <note>catalytic</note>
    </ligand>
</feature>
<keyword evidence="11 14" id="KW-0482">Metalloprotease</keyword>
<evidence type="ECO:0000256" key="2">
    <source>
        <dbReference type="ARBA" id="ARBA00007931"/>
    </source>
</evidence>
<feature type="transmembrane region" description="Helical" evidence="14">
    <location>
        <begin position="61"/>
        <end position="81"/>
    </location>
</feature>
<feature type="binding site" evidence="16">
    <location>
        <position position="85"/>
    </location>
    <ligand>
        <name>Zn(2+)</name>
        <dbReference type="ChEBI" id="CHEBI:29105"/>
        <note>catalytic</note>
    </ligand>
</feature>
<feature type="transmembrane region" description="Helical" evidence="14">
    <location>
        <begin position="233"/>
        <end position="251"/>
    </location>
</feature>
<evidence type="ECO:0000256" key="11">
    <source>
        <dbReference type="ARBA" id="ARBA00023049"/>
    </source>
</evidence>
<evidence type="ECO:0000259" key="17">
    <source>
        <dbReference type="Pfam" id="PF02163"/>
    </source>
</evidence>
<evidence type="ECO:0000256" key="10">
    <source>
        <dbReference type="ARBA" id="ARBA00022989"/>
    </source>
</evidence>
<comment type="caution">
    <text evidence="18">The sequence shown here is derived from an EMBL/GenBank/DDBJ whole genome shotgun (WGS) entry which is preliminary data.</text>
</comment>
<feature type="domain" description="Peptidase M50" evidence="17">
    <location>
        <begin position="159"/>
        <end position="205"/>
    </location>
</feature>
<feature type="active site" evidence="15">
    <location>
        <position position="82"/>
    </location>
</feature>
<feature type="binding site" evidence="16">
    <location>
        <position position="183"/>
    </location>
    <ligand>
        <name>Zn(2+)</name>
        <dbReference type="ChEBI" id="CHEBI:29105"/>
        <note>catalytic</note>
    </ligand>
</feature>
<dbReference type="Pfam" id="PF02163">
    <property type="entry name" value="Peptidase_M50"/>
    <property type="match status" value="2"/>
</dbReference>
<evidence type="ECO:0000256" key="9">
    <source>
        <dbReference type="ARBA" id="ARBA00022833"/>
    </source>
</evidence>
<feature type="transmembrane region" description="Helical" evidence="14">
    <location>
        <begin position="117"/>
        <end position="144"/>
    </location>
</feature>
<evidence type="ECO:0000256" key="5">
    <source>
        <dbReference type="ARBA" id="ARBA00022692"/>
    </source>
</evidence>
<evidence type="ECO:0000256" key="6">
    <source>
        <dbReference type="ARBA" id="ARBA00022723"/>
    </source>
</evidence>
<name>A0A3N3ZR42_9MICC</name>
<evidence type="ECO:0000256" key="3">
    <source>
        <dbReference type="ARBA" id="ARBA00022475"/>
    </source>
</evidence>
<keyword evidence="8 14" id="KW-0378">Hydrolase</keyword>
<evidence type="ECO:0000256" key="8">
    <source>
        <dbReference type="ARBA" id="ARBA00022801"/>
    </source>
</evidence>
<evidence type="ECO:0000256" key="12">
    <source>
        <dbReference type="ARBA" id="ARBA00023122"/>
    </source>
</evidence>
<comment type="similarity">
    <text evidence="2 14">Belongs to the peptidase M50B family.</text>
</comment>
<organism evidence="18 19">
    <name type="scientific">Kocuria soli</name>
    <dbReference type="NCBI Taxonomy" id="2485125"/>
    <lineage>
        <taxon>Bacteria</taxon>
        <taxon>Bacillati</taxon>
        <taxon>Actinomycetota</taxon>
        <taxon>Actinomycetes</taxon>
        <taxon>Micrococcales</taxon>
        <taxon>Micrococcaceae</taxon>
        <taxon>Kocuria</taxon>
    </lineage>
</organism>
<reference evidence="18 19" key="1">
    <citation type="submission" date="2018-10" db="EMBL/GenBank/DDBJ databases">
        <title>Kocuria sp. M5W7-7, whole genome shotgun sequence.</title>
        <authorList>
            <person name="Tuo L."/>
        </authorList>
    </citation>
    <scope>NUCLEOTIDE SEQUENCE [LARGE SCALE GENOMIC DNA]</scope>
    <source>
        <strain evidence="18 19">M5W7-7</strain>
    </source>
</reference>
<feature type="transmembrane region" description="Helical" evidence="14">
    <location>
        <begin position="208"/>
        <end position="227"/>
    </location>
</feature>
<dbReference type="Proteomes" id="UP000270616">
    <property type="component" value="Unassembled WGS sequence"/>
</dbReference>
<evidence type="ECO:0000256" key="4">
    <source>
        <dbReference type="ARBA" id="ARBA00022670"/>
    </source>
</evidence>
<dbReference type="PANTHER" id="PTHR39188">
    <property type="entry name" value="MEMBRANE-ASSOCIATED ZINC METALLOPROTEASE M50B"/>
    <property type="match status" value="1"/>
</dbReference>
<dbReference type="GO" id="GO:0008237">
    <property type="term" value="F:metallopeptidase activity"/>
    <property type="evidence" value="ECO:0007669"/>
    <property type="project" value="UniProtKB-UniRule"/>
</dbReference>
<feature type="transmembrane region" description="Helical" evidence="14">
    <location>
        <begin position="156"/>
        <end position="177"/>
    </location>
</feature>
<dbReference type="InterPro" id="IPR016483">
    <property type="entry name" value="UCP006404_Pept_M50_CBS"/>
</dbReference>